<feature type="transmembrane region" description="Helical" evidence="2">
    <location>
        <begin position="256"/>
        <end position="277"/>
    </location>
</feature>
<gene>
    <name evidence="3" type="ORF">GCM10009039_19910</name>
</gene>
<keyword evidence="2" id="KW-0472">Membrane</keyword>
<dbReference type="EMBL" id="BMPG01000002">
    <property type="protein sequence ID" value="GGL61740.1"/>
    <property type="molecule type" value="Genomic_DNA"/>
</dbReference>
<dbReference type="Proteomes" id="UP000607197">
    <property type="component" value="Unassembled WGS sequence"/>
</dbReference>
<feature type="compositionally biased region" description="Basic and acidic residues" evidence="1">
    <location>
        <begin position="99"/>
        <end position="108"/>
    </location>
</feature>
<feature type="transmembrane region" description="Helical" evidence="2">
    <location>
        <begin position="283"/>
        <end position="307"/>
    </location>
</feature>
<comment type="caution">
    <text evidence="3">The sequence shown here is derived from an EMBL/GenBank/DDBJ whole genome shotgun (WGS) entry which is preliminary data.</text>
</comment>
<keyword evidence="2" id="KW-1133">Transmembrane helix</keyword>
<evidence type="ECO:0000313" key="3">
    <source>
        <dbReference type="EMBL" id="GGL61740.1"/>
    </source>
</evidence>
<dbReference type="InterPro" id="IPR005240">
    <property type="entry name" value="DUF389"/>
</dbReference>
<dbReference type="AlphaFoldDB" id="A0A830FCH3"/>
<evidence type="ECO:0000313" key="4">
    <source>
        <dbReference type="Proteomes" id="UP000607197"/>
    </source>
</evidence>
<reference evidence="3" key="2">
    <citation type="submission" date="2020-09" db="EMBL/GenBank/DDBJ databases">
        <authorList>
            <person name="Sun Q."/>
            <person name="Ohkuma M."/>
        </authorList>
    </citation>
    <scope>NUCLEOTIDE SEQUENCE</scope>
    <source>
        <strain evidence="3">JCM 19596</strain>
    </source>
</reference>
<dbReference type="PANTHER" id="PTHR20992:SF9">
    <property type="entry name" value="AT15442P-RELATED"/>
    <property type="match status" value="1"/>
</dbReference>
<feature type="transmembrane region" description="Helical" evidence="2">
    <location>
        <begin position="185"/>
        <end position="204"/>
    </location>
</feature>
<keyword evidence="4" id="KW-1185">Reference proteome</keyword>
<dbReference type="OrthoDB" id="205168at2157"/>
<evidence type="ECO:0000256" key="1">
    <source>
        <dbReference type="SAM" id="MobiDB-lite"/>
    </source>
</evidence>
<proteinExistence type="predicted"/>
<dbReference type="Pfam" id="PF04087">
    <property type="entry name" value="DUF389"/>
    <property type="match status" value="1"/>
</dbReference>
<name>A0A830FCH3_9EURY</name>
<organism evidence="3 4">
    <name type="scientific">Halocalculus aciditolerans</name>
    <dbReference type="NCBI Taxonomy" id="1383812"/>
    <lineage>
        <taxon>Archaea</taxon>
        <taxon>Methanobacteriati</taxon>
        <taxon>Methanobacteriota</taxon>
        <taxon>Stenosarchaea group</taxon>
        <taxon>Halobacteria</taxon>
        <taxon>Halobacteriales</taxon>
        <taxon>Halobacteriaceae</taxon>
        <taxon>Halocalculus</taxon>
    </lineage>
</organism>
<feature type="transmembrane region" description="Helical" evidence="2">
    <location>
        <begin position="125"/>
        <end position="145"/>
    </location>
</feature>
<dbReference type="RefSeq" id="WP_188978479.1">
    <property type="nucleotide sequence ID" value="NZ_BMPG01000002.1"/>
</dbReference>
<dbReference type="NCBIfam" id="TIGR00341">
    <property type="entry name" value="TIGR00341 family protein"/>
    <property type="match status" value="1"/>
</dbReference>
<evidence type="ECO:0000256" key="2">
    <source>
        <dbReference type="SAM" id="Phobius"/>
    </source>
</evidence>
<keyword evidence="2" id="KW-0812">Transmembrane</keyword>
<feature type="transmembrane region" description="Helical" evidence="2">
    <location>
        <begin position="224"/>
        <end position="244"/>
    </location>
</feature>
<protein>
    <recommendedName>
        <fullName evidence="5">TIGR00341 family protein</fullName>
    </recommendedName>
</protein>
<evidence type="ECO:0008006" key="5">
    <source>
        <dbReference type="Google" id="ProtNLM"/>
    </source>
</evidence>
<feature type="transmembrane region" description="Helical" evidence="2">
    <location>
        <begin position="151"/>
        <end position="173"/>
    </location>
</feature>
<feature type="transmembrane region" description="Helical" evidence="2">
    <location>
        <begin position="328"/>
        <end position="348"/>
    </location>
</feature>
<accession>A0A830FCH3</accession>
<dbReference type="PANTHER" id="PTHR20992">
    <property type="entry name" value="AT15442P-RELATED"/>
    <property type="match status" value="1"/>
</dbReference>
<feature type="compositionally biased region" description="Polar residues" evidence="1">
    <location>
        <begin position="85"/>
        <end position="98"/>
    </location>
</feature>
<feature type="region of interest" description="Disordered" evidence="1">
    <location>
        <begin position="85"/>
        <end position="108"/>
    </location>
</feature>
<reference evidence="3" key="1">
    <citation type="journal article" date="2014" name="Int. J. Syst. Evol. Microbiol.">
        <title>Complete genome sequence of Corynebacterium casei LMG S-19264T (=DSM 44701T), isolated from a smear-ripened cheese.</title>
        <authorList>
            <consortium name="US DOE Joint Genome Institute (JGI-PGF)"/>
            <person name="Walter F."/>
            <person name="Albersmeier A."/>
            <person name="Kalinowski J."/>
            <person name="Ruckert C."/>
        </authorList>
    </citation>
    <scope>NUCLEOTIDE SEQUENCE</scope>
    <source>
        <strain evidence="3">JCM 19596</strain>
    </source>
</reference>
<sequence>MARQDMRKVEMIILSDAALDTVTDALEVKNVDFAVSDQTHGRKDDAMVTFTVPVTQVERIQKYIDTRLPDQRSAESVYTIVTDPETVTSPRLDSGSNSDFREPDGPARISRDELHSRASDMLPDLAIYTILTAIAAIVATAGVLLDSVSVLVGSMVIAPLIGPPMATSVATVIDDERLFLRAARHQLAGGGVAVLVSVAFAFLAKRADLAPSGGVSRILEMSNYTSPAVLIIVVAVGAGVAGAISMSTSGTVELVGVMMAAALVPPIAIMAVGLAYFQFWAALGSATVVLVNLFSINLGATLSLWYLGYHETAWNPRRSTRSTILRRVLVIITMLGSLALGLTILAHGSGLTDLPGI</sequence>